<dbReference type="AlphaFoldDB" id="A0A6J4MIJ0"/>
<evidence type="ECO:0000256" key="8">
    <source>
        <dbReference type="ARBA" id="ARBA00023004"/>
    </source>
</evidence>
<dbReference type="CDD" id="cd09224">
    <property type="entry name" value="CytoC_RC"/>
    <property type="match status" value="1"/>
</dbReference>
<keyword evidence="5" id="KW-0349">Heme</keyword>
<keyword evidence="6" id="KW-0479">Metal-binding</keyword>
<dbReference type="SUPFAM" id="SSF48695">
    <property type="entry name" value="Multiheme cytochromes"/>
    <property type="match status" value="1"/>
</dbReference>
<dbReference type="GO" id="GO:0005506">
    <property type="term" value="F:iron ion binding"/>
    <property type="evidence" value="ECO:0007669"/>
    <property type="project" value="InterPro"/>
</dbReference>
<evidence type="ECO:0000256" key="3">
    <source>
        <dbReference type="ARBA" id="ARBA00022448"/>
    </source>
</evidence>
<dbReference type="Gene3D" id="1.10.468.10">
    <property type="entry name" value="Photosynthetic Reaction Center, subunit C, domain 2"/>
    <property type="match status" value="2"/>
</dbReference>
<name>A0A6J4MIJ0_9BACT</name>
<dbReference type="InterPro" id="IPR023119">
    <property type="entry name" value="Multihaem_cyt_PRC_cyt_su-like"/>
</dbReference>
<keyword evidence="3" id="KW-0813">Transport</keyword>
<comment type="function">
    <text evidence="1">The reaction center of purple bacteria contains a tightly bound cytochrome molecule which re-reduces the photo oxidized primary electron donor.</text>
</comment>
<feature type="region of interest" description="Disordered" evidence="9">
    <location>
        <begin position="328"/>
        <end position="453"/>
    </location>
</feature>
<dbReference type="Pfam" id="PF02276">
    <property type="entry name" value="CytoC_RC"/>
    <property type="match status" value="2"/>
</dbReference>
<protein>
    <recommendedName>
        <fullName evidence="2">Photosynthetic reaction center cytochrome c subunit</fullName>
    </recommendedName>
</protein>
<reference evidence="10" key="1">
    <citation type="submission" date="2020-02" db="EMBL/GenBank/DDBJ databases">
        <authorList>
            <person name="Meier V. D."/>
        </authorList>
    </citation>
    <scope>NUCLEOTIDE SEQUENCE</scope>
    <source>
        <strain evidence="10">AVDCRST_MAG40</strain>
    </source>
</reference>
<dbReference type="NCBIfam" id="NF040706">
    <property type="entry name" value="photo_cyt_PufC"/>
    <property type="match status" value="2"/>
</dbReference>
<dbReference type="InterPro" id="IPR003158">
    <property type="entry name" value="Photosyn_RC_cyt_c-su"/>
</dbReference>
<evidence type="ECO:0000256" key="1">
    <source>
        <dbReference type="ARBA" id="ARBA00003196"/>
    </source>
</evidence>
<evidence type="ECO:0000256" key="6">
    <source>
        <dbReference type="ARBA" id="ARBA00022723"/>
    </source>
</evidence>
<sequence>MTRGAARTRRAATLAACGALLGAAGCDLGAKETVQVGYRGLGQEQVYDKSQLAASLVSQAPPASLPPAGRAPNIANPWKNVQVLNDISVTEFNRTMLAMTQWVSPGKNQGCAYCHNVANFASDSLYPKVVARRMLQMTRYVNNQYASHVQKTGVTCYTCHRGYPVPPAGVWYFTDENQYLRHYLDRNDARVQSTTVGPTPVNRSSIKQTEYTYALMITQSRALGVNCTYCHNSRSWSTWQNAPPTRAIAHYGTRMTRDLNTNYLNPLKPVYPDYRLGALGDPPKLQCITCHQGVYKPLYGAQMAREYPALWGRTQWDVRLPTDTSNAGYFDHRDVDSIPTDVHSPRLGPQVVTPERAPVAGISPPAPVDSPSTAGVPGQKAETPGVSRAGETPVTRQQGGVDTGRTPGSTPANVPEVADSVRRGQLRGPSNVPAVPSTTPNTAPNGAPRLPPR</sequence>
<keyword evidence="4" id="KW-0602">Photosynthesis</keyword>
<evidence type="ECO:0000256" key="9">
    <source>
        <dbReference type="SAM" id="MobiDB-lite"/>
    </source>
</evidence>
<feature type="compositionally biased region" description="Polar residues" evidence="9">
    <location>
        <begin position="394"/>
        <end position="412"/>
    </location>
</feature>
<evidence type="ECO:0000313" key="10">
    <source>
        <dbReference type="EMBL" id="CAA9356348.1"/>
    </source>
</evidence>
<dbReference type="PROSITE" id="PS51257">
    <property type="entry name" value="PROKAR_LIPOPROTEIN"/>
    <property type="match status" value="1"/>
</dbReference>
<evidence type="ECO:0000256" key="7">
    <source>
        <dbReference type="ARBA" id="ARBA00022982"/>
    </source>
</evidence>
<organism evidence="10">
    <name type="scientific">uncultured Gemmatimonadaceae bacterium</name>
    <dbReference type="NCBI Taxonomy" id="246130"/>
    <lineage>
        <taxon>Bacteria</taxon>
        <taxon>Pseudomonadati</taxon>
        <taxon>Gemmatimonadota</taxon>
        <taxon>Gemmatimonadia</taxon>
        <taxon>Gemmatimonadales</taxon>
        <taxon>Gemmatimonadaceae</taxon>
        <taxon>environmental samples</taxon>
    </lineage>
</organism>
<evidence type="ECO:0000256" key="5">
    <source>
        <dbReference type="ARBA" id="ARBA00022617"/>
    </source>
</evidence>
<dbReference type="GO" id="GO:0019684">
    <property type="term" value="P:photosynthesis, light reaction"/>
    <property type="evidence" value="ECO:0007669"/>
    <property type="project" value="InterPro"/>
</dbReference>
<dbReference type="GO" id="GO:0009055">
    <property type="term" value="F:electron transfer activity"/>
    <property type="evidence" value="ECO:0007669"/>
    <property type="project" value="InterPro"/>
</dbReference>
<evidence type="ECO:0000256" key="2">
    <source>
        <dbReference type="ARBA" id="ARBA00015978"/>
    </source>
</evidence>
<dbReference type="InterPro" id="IPR036280">
    <property type="entry name" value="Multihaem_cyt_sf"/>
</dbReference>
<dbReference type="GO" id="GO:0020037">
    <property type="term" value="F:heme binding"/>
    <property type="evidence" value="ECO:0007669"/>
    <property type="project" value="InterPro"/>
</dbReference>
<dbReference type="EMBL" id="CADCTX010000878">
    <property type="protein sequence ID" value="CAA9356348.1"/>
    <property type="molecule type" value="Genomic_DNA"/>
</dbReference>
<dbReference type="GO" id="GO:0030077">
    <property type="term" value="C:plasma membrane light-harvesting complex"/>
    <property type="evidence" value="ECO:0007669"/>
    <property type="project" value="InterPro"/>
</dbReference>
<accession>A0A6J4MIJ0</accession>
<gene>
    <name evidence="10" type="ORF">AVDCRST_MAG40-3197</name>
</gene>
<keyword evidence="8" id="KW-0408">Iron</keyword>
<proteinExistence type="predicted"/>
<keyword evidence="7" id="KW-0249">Electron transport</keyword>
<evidence type="ECO:0000256" key="4">
    <source>
        <dbReference type="ARBA" id="ARBA00022531"/>
    </source>
</evidence>